<dbReference type="PANTHER" id="PTHR12526">
    <property type="entry name" value="GLYCOSYLTRANSFERASE"/>
    <property type="match status" value="1"/>
</dbReference>
<organism evidence="2 3">
    <name type="scientific">Floridaenema evergladense BLCC-F167</name>
    <dbReference type="NCBI Taxonomy" id="3153639"/>
    <lineage>
        <taxon>Bacteria</taxon>
        <taxon>Bacillati</taxon>
        <taxon>Cyanobacteriota</taxon>
        <taxon>Cyanophyceae</taxon>
        <taxon>Oscillatoriophycideae</taxon>
        <taxon>Aerosakkonematales</taxon>
        <taxon>Aerosakkonemataceae</taxon>
        <taxon>Floridanema</taxon>
        <taxon>Floridanema evergladense</taxon>
    </lineage>
</organism>
<name>A0ABV4WDQ8_9CYAN</name>
<comment type="caution">
    <text evidence="2">The sequence shown here is derived from an EMBL/GenBank/DDBJ whole genome shotgun (WGS) entry which is preliminary data.</text>
</comment>
<evidence type="ECO:0000313" key="3">
    <source>
        <dbReference type="Proteomes" id="UP001576780"/>
    </source>
</evidence>
<gene>
    <name evidence="2" type="ORF">ACE1CA_01630</name>
</gene>
<dbReference type="PANTHER" id="PTHR12526:SF584">
    <property type="entry name" value="GLYCOSYLTRANSFERASE"/>
    <property type="match status" value="1"/>
</dbReference>
<evidence type="ECO:0000313" key="2">
    <source>
        <dbReference type="EMBL" id="MFB2833214.1"/>
    </source>
</evidence>
<keyword evidence="2" id="KW-0808">Transferase</keyword>
<reference evidence="2 3" key="1">
    <citation type="submission" date="2024-09" db="EMBL/GenBank/DDBJ databases">
        <title>Floridaenema gen nov. (Aerosakkonemataceae, Aerosakkonematales ord. nov., Cyanobacteria) from benthic tropical and subtropical fresh waters, with the description of four new species.</title>
        <authorList>
            <person name="Moretto J.A."/>
            <person name="Berthold D.E."/>
            <person name="Lefler F.W."/>
            <person name="Huang I.-S."/>
            <person name="Laughinghouse H. IV."/>
        </authorList>
    </citation>
    <scope>NUCLEOTIDE SEQUENCE [LARGE SCALE GENOMIC DNA]</scope>
    <source>
        <strain evidence="2 3">BLCC-F167</strain>
    </source>
</reference>
<dbReference type="Gene3D" id="3.40.50.2000">
    <property type="entry name" value="Glycogen Phosphorylase B"/>
    <property type="match status" value="2"/>
</dbReference>
<dbReference type="InterPro" id="IPR001296">
    <property type="entry name" value="Glyco_trans_1"/>
</dbReference>
<dbReference type="GO" id="GO:0016757">
    <property type="term" value="F:glycosyltransferase activity"/>
    <property type="evidence" value="ECO:0007669"/>
    <property type="project" value="UniProtKB-KW"/>
</dbReference>
<feature type="domain" description="Glycosyl transferase family 1" evidence="1">
    <location>
        <begin position="230"/>
        <end position="382"/>
    </location>
</feature>
<sequence length="422" mass="47514">MKSLKILISAYACRPGMGSEPGVGWNTVRSLVKHHKIWVLTREDNRPFIEAELANNPIPGLQFVYCDLPLSGFWKQGLQGVHLHYYLWQISAYFRARQLHSEVGFDVVHHITYVRYSSPSFLSFLPIPFIWGPVGGGESAPKPFWQDFSFRGRIYEIVRSLAHRIGESDPFARLTAEKSVLVRATTEDTAQRLRQMGAKNIQVFSESGLSQEEISRLSQCPMPDISTFRFISMARLLHWKGLHLGLRAFAKANLPNSEYWILGEGPERKSLESLAEQLGVTNQVKFWGRLSRDETLQKLGECHVLLHPSLHDSGGWVCLEAMAAGRPVVCLDLGGPSVQVTTETGFKVPANNPDQVVHDLAEVMTRLAKDSELRVGMGQAGQRLVREGFSWEAKGECLAKLYEEIANCYFFQVDRVANLKKS</sequence>
<keyword evidence="2" id="KW-0328">Glycosyltransferase</keyword>
<protein>
    <submittedName>
        <fullName evidence="2">Glycosyltransferase family 4 protein</fullName>
        <ecNumber evidence="2">2.4.-.-</ecNumber>
    </submittedName>
</protein>
<keyword evidence="3" id="KW-1185">Reference proteome</keyword>
<dbReference type="Proteomes" id="UP001576780">
    <property type="component" value="Unassembled WGS sequence"/>
</dbReference>
<dbReference type="SUPFAM" id="SSF53756">
    <property type="entry name" value="UDP-Glycosyltransferase/glycogen phosphorylase"/>
    <property type="match status" value="1"/>
</dbReference>
<dbReference type="EC" id="2.4.-.-" evidence="2"/>
<dbReference type="RefSeq" id="WP_413275677.1">
    <property type="nucleotide sequence ID" value="NZ_JBHFNT010000017.1"/>
</dbReference>
<dbReference type="CDD" id="cd03801">
    <property type="entry name" value="GT4_PimA-like"/>
    <property type="match status" value="1"/>
</dbReference>
<accession>A0ABV4WDQ8</accession>
<dbReference type="Pfam" id="PF00534">
    <property type="entry name" value="Glycos_transf_1"/>
    <property type="match status" value="1"/>
</dbReference>
<dbReference type="EMBL" id="JBHFNT010000017">
    <property type="protein sequence ID" value="MFB2833214.1"/>
    <property type="molecule type" value="Genomic_DNA"/>
</dbReference>
<evidence type="ECO:0000259" key="1">
    <source>
        <dbReference type="Pfam" id="PF00534"/>
    </source>
</evidence>
<proteinExistence type="predicted"/>